<feature type="region of interest" description="Disordered" evidence="6">
    <location>
        <begin position="165"/>
        <end position="192"/>
    </location>
</feature>
<dbReference type="Pfam" id="PF00746">
    <property type="entry name" value="Gram_pos_anchor"/>
    <property type="match status" value="1"/>
</dbReference>
<gene>
    <name evidence="9" type="ORF">ABID28_001530</name>
</gene>
<accession>A0ABV2JGH6</accession>
<feature type="transmembrane region" description="Helical" evidence="7">
    <location>
        <begin position="1992"/>
        <end position="2010"/>
    </location>
</feature>
<feature type="region of interest" description="Disordered" evidence="6">
    <location>
        <begin position="1570"/>
        <end position="1596"/>
    </location>
</feature>
<dbReference type="Pfam" id="PF04650">
    <property type="entry name" value="YSIRK_signal"/>
    <property type="match status" value="1"/>
</dbReference>
<dbReference type="EMBL" id="JBEPLN010000029">
    <property type="protein sequence ID" value="MET3634869.1"/>
    <property type="molecule type" value="Genomic_DNA"/>
</dbReference>
<feature type="region of interest" description="Disordered" evidence="6">
    <location>
        <begin position="1158"/>
        <end position="1184"/>
    </location>
</feature>
<dbReference type="Pfam" id="PF17965">
    <property type="entry name" value="MucBP_2"/>
    <property type="match status" value="3"/>
</dbReference>
<feature type="region of interest" description="Disordered" evidence="6">
    <location>
        <begin position="952"/>
        <end position="978"/>
    </location>
</feature>
<dbReference type="Gene3D" id="2.60.40.4300">
    <property type="match status" value="4"/>
</dbReference>
<evidence type="ECO:0000256" key="4">
    <source>
        <dbReference type="ARBA" id="ARBA00022737"/>
    </source>
</evidence>
<evidence type="ECO:0000259" key="8">
    <source>
        <dbReference type="PROSITE" id="PS50847"/>
    </source>
</evidence>
<feature type="region of interest" description="Disordered" evidence="6">
    <location>
        <begin position="1363"/>
        <end position="1390"/>
    </location>
</feature>
<evidence type="ECO:0000256" key="5">
    <source>
        <dbReference type="ARBA" id="ARBA00023088"/>
    </source>
</evidence>
<dbReference type="RefSeq" id="WP_354369578.1">
    <property type="nucleotide sequence ID" value="NZ_JBEPLN010000029.1"/>
</dbReference>
<feature type="domain" description="Gram-positive cocci surface proteins LPxTG" evidence="8">
    <location>
        <begin position="1983"/>
        <end position="2016"/>
    </location>
</feature>
<keyword evidence="2" id="KW-0964">Secreted</keyword>
<feature type="compositionally biased region" description="Polar residues" evidence="6">
    <location>
        <begin position="166"/>
        <end position="176"/>
    </location>
</feature>
<keyword evidence="1" id="KW-0134">Cell wall</keyword>
<evidence type="ECO:0000256" key="2">
    <source>
        <dbReference type="ARBA" id="ARBA00022525"/>
    </source>
</evidence>
<dbReference type="InterPro" id="IPR009459">
    <property type="entry name" value="MucBP_dom"/>
</dbReference>
<evidence type="ECO:0000256" key="3">
    <source>
        <dbReference type="ARBA" id="ARBA00022729"/>
    </source>
</evidence>
<name>A0ABV2JGH6_9STRE</name>
<keyword evidence="7" id="KW-0812">Transmembrane</keyword>
<comment type="caution">
    <text evidence="9">The sequence shown here is derived from an EMBL/GenBank/DDBJ whole genome shotgun (WGS) entry which is preliminary data.</text>
</comment>
<dbReference type="InterPro" id="IPR019931">
    <property type="entry name" value="LPXTG_anchor"/>
</dbReference>
<dbReference type="NCBIfam" id="TIGR01167">
    <property type="entry name" value="LPXTG_anchor"/>
    <property type="match status" value="1"/>
</dbReference>
<protein>
    <submittedName>
        <fullName evidence="9">LPXTG-motif cell wall-anchored protein</fullName>
    </submittedName>
</protein>
<evidence type="ECO:0000256" key="1">
    <source>
        <dbReference type="ARBA" id="ARBA00022512"/>
    </source>
</evidence>
<dbReference type="Proteomes" id="UP001549037">
    <property type="component" value="Unassembled WGS sequence"/>
</dbReference>
<dbReference type="Pfam" id="PF17966">
    <property type="entry name" value="Muc_B2"/>
    <property type="match status" value="4"/>
</dbReference>
<dbReference type="Pfam" id="PF06458">
    <property type="entry name" value="MucBP"/>
    <property type="match status" value="2"/>
</dbReference>
<evidence type="ECO:0000256" key="6">
    <source>
        <dbReference type="SAM" id="MobiDB-lite"/>
    </source>
</evidence>
<keyword evidence="10" id="KW-1185">Reference proteome</keyword>
<dbReference type="Gene3D" id="3.10.20.320">
    <property type="entry name" value="Putative peptidoglycan bound protein (lpxtg motif)"/>
    <property type="match status" value="2"/>
</dbReference>
<evidence type="ECO:0000256" key="7">
    <source>
        <dbReference type="SAM" id="Phobius"/>
    </source>
</evidence>
<organism evidence="9 10">
    <name type="scientific">Streptococcus porcorum</name>
    <dbReference type="NCBI Taxonomy" id="701526"/>
    <lineage>
        <taxon>Bacteria</taxon>
        <taxon>Bacillati</taxon>
        <taxon>Bacillota</taxon>
        <taxon>Bacilli</taxon>
        <taxon>Lactobacillales</taxon>
        <taxon>Streptococcaceae</taxon>
        <taxon>Streptococcus</taxon>
    </lineage>
</organism>
<reference evidence="9 10" key="1">
    <citation type="submission" date="2024-06" db="EMBL/GenBank/DDBJ databases">
        <title>Genomic Encyclopedia of Type Strains, Phase IV (KMG-IV): sequencing the most valuable type-strain genomes for metagenomic binning, comparative biology and taxonomic classification.</title>
        <authorList>
            <person name="Goeker M."/>
        </authorList>
    </citation>
    <scope>NUCLEOTIDE SEQUENCE [LARGE SCALE GENOMIC DNA]</scope>
    <source>
        <strain evidence="9 10">DSM 28302</strain>
    </source>
</reference>
<keyword evidence="7" id="KW-0472">Membrane</keyword>
<dbReference type="InterPro" id="IPR005877">
    <property type="entry name" value="YSIRK_signal_dom"/>
</dbReference>
<dbReference type="NCBIfam" id="TIGR01168">
    <property type="entry name" value="YSIRK_signal"/>
    <property type="match status" value="1"/>
</dbReference>
<proteinExistence type="predicted"/>
<dbReference type="Gene3D" id="3.10.20.470">
    <property type="match status" value="3"/>
</dbReference>
<keyword evidence="4" id="KW-0677">Repeat</keyword>
<keyword evidence="7" id="KW-1133">Transmembrane helix</keyword>
<evidence type="ECO:0000313" key="9">
    <source>
        <dbReference type="EMBL" id="MET3634869.1"/>
    </source>
</evidence>
<dbReference type="PROSITE" id="PS50847">
    <property type="entry name" value="GRAM_POS_ANCHORING"/>
    <property type="match status" value="1"/>
</dbReference>
<dbReference type="InterPro" id="IPR041495">
    <property type="entry name" value="Mub_B2"/>
</dbReference>
<dbReference type="InterPro" id="IPR041558">
    <property type="entry name" value="MucBP_2"/>
</dbReference>
<evidence type="ECO:0000313" key="10">
    <source>
        <dbReference type="Proteomes" id="UP001549037"/>
    </source>
</evidence>
<keyword evidence="3" id="KW-0732">Signal</keyword>
<sequence>MKKRTKSFDWYIRRQRFSIRKFHFGAASVLLGISLVLGARVSGVSADELSTVSSIQEVVVSVGDSSSLQDTTSSSLLEESIVSPTSTSELWNEPLVSEVSVSQSSTDQSSLSAYQEEIVEHAKEQSIENKEGDVVAPVEETLVHDTVETAKEAILDKELISDSETEIVTSGPNSQSHAKDNQEITDVSYSEPSKKVENVGLSQSANSLEAVSEPDVERVVSIPYKVVQRDIDTGEEKKLGQVSYASVTTSDEVAKVEVTVTVDKLYLGYRLADDQMDTITKVVEENKTNILSFAVTRKKDEKDNPLIETKTEMGGDSEGTSGFRAMENATRSATTASYVTTEWVIPDDIKAANTGLDQAAGDASVTETDNLVPDAYKTAVPSGREVFMVLSLDSQSDPNKTTTFNKKYNKDYFFQFSIAKEGDINKVYADLVDKGQNNKILESIEIDQGSTGKFATLAQYEKDSYTYEFQFTPDPSNSTSKNLKINNPHGGNINTVIYDKVSPESVGTELNIFNVLVPVRTTQETKYVVKATDKRAEETLATYIQKGALTGDSYTIAGALDFDKYELIAEDVPTVLKGDLAADYKVGAKTIQSIMTHNLVRVLEVTRKDGTHRVHIYLLNPDGPNRLALDRKTNITEADLTSENFIKFFTSEEIVPGKVNTLEGSYSYTSKHQFESYKTNPHTKTNVITGETNNFNRNGTNFSEGNFFIPEHQAVTLKGKDGKPFGFGGVQMRMVNDNVANEQHVTYYYAEKGSVIIHYVNDKGETLKRSATLVGHGETGEQYDTRNYKHSSVTTGDGAAIDQYYLRRIDPSTSTLRPVTEDPNELRRIVKIDAETGVVERDTVKELTYVYEKAAKALMEIYLRPVDVETGNVAGPDKLSHTIREQGEKGTIISKRITLDILQTYIDKGYEVISDGFSNKTTYFDSIEDGVGLVAPSQVYKIILRERIKTVTPDAPKEPNTPIDPTNPTGPKYPDGVKATDLNETVKRTIKYQYEDGSKAKDDVVETLTYKRTASVNLVTKEVTYGDWTSTDDDFDKVDTPAIAGYTPDKASVEAVQDVPATDPDTEVIVRYVKDAQKATITYQDDTGKQLGAIDEVTGKSGEPIDYSTTARITELTNQGYEVVRDDFTKDGGQVFDMDKATDQAFTVVVKERVVTVTPEDPKDPGTEVDPGNPDGPEWPDGVKASDLNQTVTRTIKYQYEDGSKAKDDVVETLTYKRTATVNLVTKEVTYGEWTSTDDDFDKVDTPAIAGYTPDKASVEAVQDVPATDPDTEVIVRYVKDAQKATITYQDEGGQQLGAIDEVTGKSGEPINYNTTARITELTNQGYEVVRDDFTKDGGQVFDTDKATDQTFTVVVKAKTVTVTPEDPKDPGTEVDPGNPDGPKWPDGVKESDLNQTVTRTIKYQYEDGSEAQPDVVETLTYKRTATINLVTKEVTYGDWTSADDDFDKVDTPAIAGYTPDKASVEAVQDVPATDPDTEVIVRYVKDAQKATITYQDDTGQQLGAIDEVIGKSGEPIDYSTTARITELTNQGYEVVRDDFTKDGGQVFDTDKATDQSFTVVVKARVVTVTPEDPKDPGTEVDPGNPDGPKWPDGVKANDLNKSIKRTIIYVNEDGTPVLDQEGSPVIVTQTVAFKRSATVNIVTGEVSYSDWSAAQTVPAVSSPVVQGRYTETMIVSAHTFNATDSDQTITVVYKKLGSWVPTVPTGVNPIPPIPYPNDPVDPSKPGTDLPVLPYVPGHIPVGPDGFTPLTPVDPSDPSKGYELPPVPSDPGMDTPITYIPDAPKEATVIVKYVDTNGSEVIPSETITGKVGDPYTTNGKIISGYYLVEVPANHTGTISANGTTVIYVYGKLGSWVPTVPTGVTPIPPIPYPNDPVDPSKPGTDLPVLPYVPGHIPVGPDGFTPLTPVDPSDPSKGYALPPVPSDPGKDTPITYTPLNPSIPRPVVPKNVIPSVPTSPVDSAVPSISDVPQESTSEVIEQRTLPSTGESDSGIAFVAGIGLLLGVLNTVVKRRKED</sequence>
<keyword evidence="5" id="KW-0572">Peptidoglycan-anchor</keyword>